<feature type="compositionally biased region" description="Low complexity" evidence="1">
    <location>
        <begin position="97"/>
        <end position="107"/>
    </location>
</feature>
<dbReference type="Proteomes" id="UP000504638">
    <property type="component" value="Unplaced"/>
</dbReference>
<accession>A0A6G1G4A6</accession>
<reference evidence="4" key="2">
    <citation type="submission" date="2020-04" db="EMBL/GenBank/DDBJ databases">
        <authorList>
            <consortium name="NCBI Genome Project"/>
        </authorList>
    </citation>
    <scope>NUCLEOTIDE SEQUENCE</scope>
    <source>
        <strain evidence="4">CBS 781.70</strain>
    </source>
</reference>
<feature type="region of interest" description="Disordered" evidence="1">
    <location>
        <begin position="97"/>
        <end position="125"/>
    </location>
</feature>
<dbReference type="AlphaFoldDB" id="A0A6G1G4A6"/>
<dbReference type="GeneID" id="54418081"/>
<organism evidence="2">
    <name type="scientific">Eremomyces bilateralis CBS 781.70</name>
    <dbReference type="NCBI Taxonomy" id="1392243"/>
    <lineage>
        <taxon>Eukaryota</taxon>
        <taxon>Fungi</taxon>
        <taxon>Dikarya</taxon>
        <taxon>Ascomycota</taxon>
        <taxon>Pezizomycotina</taxon>
        <taxon>Dothideomycetes</taxon>
        <taxon>Dothideomycetes incertae sedis</taxon>
        <taxon>Eremomycetales</taxon>
        <taxon>Eremomycetaceae</taxon>
        <taxon>Eremomyces</taxon>
    </lineage>
</organism>
<reference evidence="2 4" key="1">
    <citation type="submission" date="2020-01" db="EMBL/GenBank/DDBJ databases">
        <authorList>
            <consortium name="DOE Joint Genome Institute"/>
            <person name="Haridas S."/>
            <person name="Albert R."/>
            <person name="Binder M."/>
            <person name="Bloem J."/>
            <person name="Labutti K."/>
            <person name="Salamov A."/>
            <person name="Andreopoulos B."/>
            <person name="Baker S.E."/>
            <person name="Barry K."/>
            <person name="Bills G."/>
            <person name="Bluhm B.H."/>
            <person name="Cannon C."/>
            <person name="Castanera R."/>
            <person name="Culley D.E."/>
            <person name="Daum C."/>
            <person name="Ezra D."/>
            <person name="Gonzalez J.B."/>
            <person name="Henrissat B."/>
            <person name="Kuo A."/>
            <person name="Liang C."/>
            <person name="Lipzen A."/>
            <person name="Lutzoni F."/>
            <person name="Magnuson J."/>
            <person name="Mondo S."/>
            <person name="Nolan M."/>
            <person name="Ohm R."/>
            <person name="Pangilinan J."/>
            <person name="Park H.-J."/>
            <person name="Ramirez L."/>
            <person name="Alfaro M."/>
            <person name="Sun H."/>
            <person name="Tritt A."/>
            <person name="Yoshinaga Y."/>
            <person name="Zwiers L.-H."/>
            <person name="Turgeon B.G."/>
            <person name="Goodwin S.B."/>
            <person name="Spatafora J.W."/>
            <person name="Crous P.W."/>
            <person name="Grigoriev I.V."/>
        </authorList>
    </citation>
    <scope>NUCLEOTIDE SEQUENCE</scope>
    <source>
        <strain evidence="2 4">CBS 781.70</strain>
    </source>
</reference>
<dbReference type="RefSeq" id="XP_033534453.1">
    <property type="nucleotide sequence ID" value="XM_033677511.1"/>
</dbReference>
<gene>
    <name evidence="2 4" type="ORF">P152DRAFT_435015</name>
</gene>
<dbReference type="PANTHER" id="PTHR28207">
    <property type="entry name" value="ATP SYNTHASE SUBUNIT H, MITOCHONDRIAL"/>
    <property type="match status" value="1"/>
</dbReference>
<evidence type="ECO:0000313" key="3">
    <source>
        <dbReference type="Proteomes" id="UP000504638"/>
    </source>
</evidence>
<evidence type="ECO:0000256" key="1">
    <source>
        <dbReference type="SAM" id="MobiDB-lite"/>
    </source>
</evidence>
<protein>
    <recommendedName>
        <fullName evidence="5">Mitochondrial F1F0 ATP synthase subunit Atp14</fullName>
    </recommendedName>
</protein>
<dbReference type="InterPro" id="IPR019711">
    <property type="entry name" value="ATP_synth_F0_suH"/>
</dbReference>
<evidence type="ECO:0000313" key="2">
    <source>
        <dbReference type="EMBL" id="KAF1812822.1"/>
    </source>
</evidence>
<dbReference type="GO" id="GO:0046933">
    <property type="term" value="F:proton-transporting ATP synthase activity, rotational mechanism"/>
    <property type="evidence" value="ECO:0007669"/>
    <property type="project" value="TreeGrafter"/>
</dbReference>
<keyword evidence="3" id="KW-1185">Reference proteome</keyword>
<evidence type="ECO:0008006" key="5">
    <source>
        <dbReference type="Google" id="ProtNLM"/>
    </source>
</evidence>
<dbReference type="OrthoDB" id="274752at2759"/>
<sequence>MLAQSLRVSRQCVARLSRQQLSSVSRRTLTVSAVRQADLVQDIYLRELRNFKPAPVKATDAEGHVHTFSMPKVPASPEEADLAKEMQAYETQAVEVEGQAEEGGQPVVEEDWFVEEEEEAASAQH</sequence>
<dbReference type="Pfam" id="PF10775">
    <property type="entry name" value="ATP_sub_h"/>
    <property type="match status" value="1"/>
</dbReference>
<name>A0A6G1G4A6_9PEZI</name>
<feature type="compositionally biased region" description="Acidic residues" evidence="1">
    <location>
        <begin position="108"/>
        <end position="125"/>
    </location>
</feature>
<dbReference type="EMBL" id="ML975156">
    <property type="protein sequence ID" value="KAF1812822.1"/>
    <property type="molecule type" value="Genomic_DNA"/>
</dbReference>
<reference evidence="4" key="3">
    <citation type="submission" date="2025-04" db="UniProtKB">
        <authorList>
            <consortium name="RefSeq"/>
        </authorList>
    </citation>
    <scope>IDENTIFICATION</scope>
    <source>
        <strain evidence="4">CBS 781.70</strain>
    </source>
</reference>
<proteinExistence type="predicted"/>
<dbReference type="PANTHER" id="PTHR28207:SF1">
    <property type="entry name" value="ATP SYNTHASE SUBUNIT H, MITOCHONDRIAL"/>
    <property type="match status" value="1"/>
</dbReference>
<evidence type="ECO:0000313" key="4">
    <source>
        <dbReference type="RefSeq" id="XP_033534453.1"/>
    </source>
</evidence>